<dbReference type="RefSeq" id="WP_119059297.1">
    <property type="nucleotide sequence ID" value="NZ_OX579588.1"/>
</dbReference>
<reference evidence="2 3" key="1">
    <citation type="submission" date="2018-09" db="EMBL/GenBank/DDBJ databases">
        <authorList>
            <consortium name="Pathogen Informatics"/>
        </authorList>
    </citation>
    <scope>NUCLEOTIDE SEQUENCE [LARGE SCALE GENOMIC DNA]</scope>
    <source>
        <strain evidence="2 3">OH-22767</strain>
    </source>
</reference>
<organism evidence="2 3">
    <name type="scientific">Candidatus Ornithobacterium hominis</name>
    <dbReference type="NCBI Taxonomy" id="2497989"/>
    <lineage>
        <taxon>Bacteria</taxon>
        <taxon>Pseudomonadati</taxon>
        <taxon>Bacteroidota</taxon>
        <taxon>Flavobacteriia</taxon>
        <taxon>Flavobacteriales</taxon>
        <taxon>Weeksellaceae</taxon>
        <taxon>Ornithobacterium</taxon>
    </lineage>
</organism>
<evidence type="ECO:0000313" key="3">
    <source>
        <dbReference type="Proteomes" id="UP000262142"/>
    </source>
</evidence>
<dbReference type="AlphaFoldDB" id="A0A383TYV8"/>
<dbReference type="EMBL" id="UNSC01000003">
    <property type="protein sequence ID" value="SZD72527.1"/>
    <property type="molecule type" value="Genomic_DNA"/>
</dbReference>
<proteinExistence type="predicted"/>
<dbReference type="Pfam" id="PF13588">
    <property type="entry name" value="HSDR_N_2"/>
    <property type="match status" value="1"/>
</dbReference>
<feature type="domain" description="Type I restriction enzyme R protein N-terminal" evidence="1">
    <location>
        <begin position="31"/>
        <end position="137"/>
    </location>
</feature>
<evidence type="ECO:0000313" key="2">
    <source>
        <dbReference type="EMBL" id="SZD72527.1"/>
    </source>
</evidence>
<name>A0A383TYV8_9FLAO</name>
<sequence>MEDDAKNFLSLEKKGNKIYCAARKIWLVRTPEEEVRQHFILWLSQELGYPISLMQAEKKVNQRVAHRFDLFIQAKQKIILCEFKAPKIIIDQSVLNQIIRYQPQVNADYFLLSNGVETLIFFVDKKLRKIKALENLPNYHQL</sequence>
<dbReference type="Proteomes" id="UP000262142">
    <property type="component" value="Unassembled WGS sequence"/>
</dbReference>
<evidence type="ECO:0000259" key="1">
    <source>
        <dbReference type="Pfam" id="PF13588"/>
    </source>
</evidence>
<gene>
    <name evidence="2" type="ORF">SAMEA104719789_00976</name>
</gene>
<keyword evidence="3" id="KW-1185">Reference proteome</keyword>
<dbReference type="InterPro" id="IPR029464">
    <property type="entry name" value="HSDR_N"/>
</dbReference>
<accession>A0A383TYV8</accession>
<protein>
    <recommendedName>
        <fullName evidence="1">Type I restriction enzyme R protein N-terminal domain-containing protein</fullName>
    </recommendedName>
</protein>